<keyword evidence="3" id="KW-1185">Reference proteome</keyword>
<evidence type="ECO:0000313" key="2">
    <source>
        <dbReference type="EMBL" id="UOB17271.1"/>
    </source>
</evidence>
<dbReference type="CDD" id="cd09618">
    <property type="entry name" value="CBM9_like_2"/>
    <property type="match status" value="1"/>
</dbReference>
<gene>
    <name evidence="2" type="ORF">MQE35_16235</name>
</gene>
<dbReference type="Proteomes" id="UP000831290">
    <property type="component" value="Chromosome"/>
</dbReference>
<dbReference type="RefSeq" id="WP_255842606.1">
    <property type="nucleotide sequence ID" value="NZ_CP094358.1"/>
</dbReference>
<protein>
    <submittedName>
        <fullName evidence="2">Carbohydrate binding family 9 domain-containing protein</fullName>
    </submittedName>
</protein>
<name>A0A9E7A093_9FLAO</name>
<dbReference type="InterPro" id="IPR045670">
    <property type="entry name" value="DUF5916"/>
</dbReference>
<feature type="domain" description="DUF5916" evidence="1">
    <location>
        <begin position="233"/>
        <end position="802"/>
    </location>
</feature>
<evidence type="ECO:0000259" key="1">
    <source>
        <dbReference type="Pfam" id="PF19313"/>
    </source>
</evidence>
<accession>A0A9E7A093</accession>
<dbReference type="KEGG" id="fbm:MQE35_16235"/>
<dbReference type="AlphaFoldDB" id="A0A9E7A093"/>
<sequence>MKFFFSIFLIAACSLQLKAQVEDSIPRKKITITRIIEPPKIDGVLNDKAWENVPVASNFVERTPNNGKPIPDSLSTRVKIVYDDLGIYFGATMDDPYPDKILKELTERDNIGNDDFFFILLNGYNDRQQSLQFIVTAAGVQYDAKMTNGDEDTSWNGVWYSDVKINENNWVAEIFIPYSQLRFPKKSIQEWGLNMEREFRRNRTRYSWSHVDNTKGSYSIYDGEIHGIENIKTPTRLSFQPYISTYVNNYDNNTEVNVNGGMDLKYGINDAFTLDMILIPDFGQTKFDNAVLNLSAFEVQYDEQRPFFTEGTELFSKGDLFYSRRVGGSPSGEINLNDNEETIEEPVTVDLINALKVSGRTNKGLGIGFFNAITEKTYARIKDTITNETRDVKVEPLSNYSVFVLDQRFRGNSSVSLVNTNVIRAGNFRDANATGVYVDITNKKNTLNYWANAEGSWVMEDNTKFGVEAHTGIAKISGMHRLTGEINLRSKDYDINDLGYSSRTNFINYYGYYGFRYLQPKGFLNNLYLNFNLNFDRRLEPDLYNNFSFNFNSSFTTKKFFVFGGGFETTPFGTNDIYEPRTEGRYVKVPAYYDPWVWFSTDYRKKFALDFTIDWYKYDEKRRDDLTIVFSPRYRFSDKWKLYIETEFNFLNNNVGYVDSDDDDNLIFGKRNRNTVTSALESQFIFNNKAALNLTFRHYYSEVLYNKFYLLENNGELTHNPAYNENNNATYNSWNIDVRFSWWFAPGSQLTFLYRNAIESYVEETRMNFSENFDTLFNEPKLNSVSLRISYFLDYNRVKNWFTPDRKKNRLSRKDIKSGKGYYTTHMEL</sequence>
<evidence type="ECO:0000313" key="3">
    <source>
        <dbReference type="Proteomes" id="UP000831290"/>
    </source>
</evidence>
<dbReference type="Gene3D" id="2.60.40.1190">
    <property type="match status" value="1"/>
</dbReference>
<dbReference type="SUPFAM" id="SSF49344">
    <property type="entry name" value="CBD9-like"/>
    <property type="match status" value="1"/>
</dbReference>
<organism evidence="2 3">
    <name type="scientific">Abyssalbus ytuae</name>
    <dbReference type="NCBI Taxonomy" id="2926907"/>
    <lineage>
        <taxon>Bacteria</taxon>
        <taxon>Pseudomonadati</taxon>
        <taxon>Bacteroidota</taxon>
        <taxon>Flavobacteriia</taxon>
        <taxon>Flavobacteriales</taxon>
        <taxon>Flavobacteriaceae</taxon>
        <taxon>Abyssalbus</taxon>
    </lineage>
</organism>
<proteinExistence type="predicted"/>
<dbReference type="EMBL" id="CP094358">
    <property type="protein sequence ID" value="UOB17271.1"/>
    <property type="molecule type" value="Genomic_DNA"/>
</dbReference>
<reference evidence="2" key="1">
    <citation type="submission" date="2022-03" db="EMBL/GenBank/DDBJ databases">
        <title>Description of Abyssus ytuae gen. nov., sp. nov., a novel member of the family Flavobacteriaceae isolated from the sediment of Mariana Trench.</title>
        <authorList>
            <person name="Zhang J."/>
            <person name="Xu X."/>
        </authorList>
    </citation>
    <scope>NUCLEOTIDE SEQUENCE</scope>
    <source>
        <strain evidence="2">MT3330</strain>
    </source>
</reference>
<dbReference type="Pfam" id="PF19313">
    <property type="entry name" value="DUF5916"/>
    <property type="match status" value="1"/>
</dbReference>